<dbReference type="RefSeq" id="WP_379270415.1">
    <property type="nucleotide sequence ID" value="NZ_JBHUGT010000023.1"/>
</dbReference>
<dbReference type="Proteomes" id="UP001597493">
    <property type="component" value="Unassembled WGS sequence"/>
</dbReference>
<keyword evidence="1" id="KW-0378">Hydrolase</keyword>
<evidence type="ECO:0000313" key="1">
    <source>
        <dbReference type="EMBL" id="MFD2659729.1"/>
    </source>
</evidence>
<sequence length="244" mass="28539">MKQQILFDLDDTLIHCNKYFYLVIDRFVQQMSGWFAGYDEVTPEAIRDKQIEIDIAGVSAMGFKSEHFPQSFVDSYRYFSDLTGRRRSAADEETLWKLGLSVYELETEPYPYMEETLDRLAGSGHELHLYTGGEMLIQQRKINNMGLERYFGDRIYIRRHKNYEALEGILNKGTFDRKHTWMVGNSLRTDVIPALTAGLHAIHMLAETEWHYNIVPVTIEPQGAFYTLERLLDVPDTIHQYIQR</sequence>
<proteinExistence type="predicted"/>
<dbReference type="PANTHER" id="PTHR43434">
    <property type="entry name" value="PHOSPHOGLYCOLATE PHOSPHATASE"/>
    <property type="match status" value="1"/>
</dbReference>
<keyword evidence="2" id="KW-1185">Reference proteome</keyword>
<dbReference type="SUPFAM" id="SSF56784">
    <property type="entry name" value="HAD-like"/>
    <property type="match status" value="1"/>
</dbReference>
<dbReference type="InterPro" id="IPR023198">
    <property type="entry name" value="PGP-like_dom2"/>
</dbReference>
<reference evidence="2" key="1">
    <citation type="journal article" date="2019" name="Int. J. Syst. Evol. Microbiol.">
        <title>The Global Catalogue of Microorganisms (GCM) 10K type strain sequencing project: providing services to taxonomists for standard genome sequencing and annotation.</title>
        <authorList>
            <consortium name="The Broad Institute Genomics Platform"/>
            <consortium name="The Broad Institute Genome Sequencing Center for Infectious Disease"/>
            <person name="Wu L."/>
            <person name="Ma J."/>
        </authorList>
    </citation>
    <scope>NUCLEOTIDE SEQUENCE [LARGE SCALE GENOMIC DNA]</scope>
    <source>
        <strain evidence="2">TISTR 1827</strain>
    </source>
</reference>
<evidence type="ECO:0000313" key="2">
    <source>
        <dbReference type="Proteomes" id="UP001597493"/>
    </source>
</evidence>
<protein>
    <submittedName>
        <fullName evidence="1">HAD family hydrolase</fullName>
        <ecNumber evidence="1">3.1.3.-</ecNumber>
    </submittedName>
</protein>
<dbReference type="InterPro" id="IPR050155">
    <property type="entry name" value="HAD-like_hydrolase_sf"/>
</dbReference>
<dbReference type="PANTHER" id="PTHR43434:SF1">
    <property type="entry name" value="PHOSPHOGLYCOLATE PHOSPHATASE"/>
    <property type="match status" value="1"/>
</dbReference>
<dbReference type="EMBL" id="JBHUMY010000006">
    <property type="protein sequence ID" value="MFD2659729.1"/>
    <property type="molecule type" value="Genomic_DNA"/>
</dbReference>
<dbReference type="SFLD" id="SFLDG01129">
    <property type="entry name" value="C1.5:_HAD__Beta-PGM__Phosphata"/>
    <property type="match status" value="1"/>
</dbReference>
<organism evidence="1 2">
    <name type="scientific">Paenibacillus thailandensis</name>
    <dbReference type="NCBI Taxonomy" id="393250"/>
    <lineage>
        <taxon>Bacteria</taxon>
        <taxon>Bacillati</taxon>
        <taxon>Bacillota</taxon>
        <taxon>Bacilli</taxon>
        <taxon>Bacillales</taxon>
        <taxon>Paenibacillaceae</taxon>
        <taxon>Paenibacillus</taxon>
    </lineage>
</organism>
<dbReference type="Gene3D" id="1.10.150.240">
    <property type="entry name" value="Putative phosphatase, domain 2"/>
    <property type="match status" value="1"/>
</dbReference>
<accession>A0ABW5QTW2</accession>
<dbReference type="GO" id="GO:0016787">
    <property type="term" value="F:hydrolase activity"/>
    <property type="evidence" value="ECO:0007669"/>
    <property type="project" value="UniProtKB-KW"/>
</dbReference>
<dbReference type="EC" id="3.1.3.-" evidence="1"/>
<dbReference type="InterPro" id="IPR023214">
    <property type="entry name" value="HAD_sf"/>
</dbReference>
<comment type="caution">
    <text evidence="1">The sequence shown here is derived from an EMBL/GenBank/DDBJ whole genome shotgun (WGS) entry which is preliminary data.</text>
</comment>
<dbReference type="Gene3D" id="3.40.50.1000">
    <property type="entry name" value="HAD superfamily/HAD-like"/>
    <property type="match status" value="1"/>
</dbReference>
<dbReference type="InterPro" id="IPR036412">
    <property type="entry name" value="HAD-like_sf"/>
</dbReference>
<dbReference type="Pfam" id="PF00702">
    <property type="entry name" value="Hydrolase"/>
    <property type="match status" value="1"/>
</dbReference>
<gene>
    <name evidence="1" type="ORF">ACFSW5_05540</name>
</gene>
<name>A0ABW5QTW2_9BACL</name>
<dbReference type="SFLD" id="SFLDS00003">
    <property type="entry name" value="Haloacid_Dehalogenase"/>
    <property type="match status" value="1"/>
</dbReference>